<accession>A0ABD0Q336</accession>
<sequence>YDDTQNLLSDLRQRYEQTEQEKRSINDELEQCKVNLKLLQEKGSNVSLTTSTFHLQSNRKLQHTAF</sequence>
<keyword evidence="3" id="KW-1185">Reference proteome</keyword>
<dbReference type="EMBL" id="JAMKFB020000011">
    <property type="protein sequence ID" value="KAL0180662.1"/>
    <property type="molecule type" value="Genomic_DNA"/>
</dbReference>
<evidence type="ECO:0000313" key="3">
    <source>
        <dbReference type="Proteomes" id="UP001529510"/>
    </source>
</evidence>
<reference evidence="2 3" key="1">
    <citation type="submission" date="2024-05" db="EMBL/GenBank/DDBJ databases">
        <title>Genome sequencing and assembly of Indian major carp, Cirrhinus mrigala (Hamilton, 1822).</title>
        <authorList>
            <person name="Mohindra V."/>
            <person name="Chowdhury L.M."/>
            <person name="Lal K."/>
            <person name="Jena J.K."/>
        </authorList>
    </citation>
    <scope>NUCLEOTIDE SEQUENCE [LARGE SCALE GENOMIC DNA]</scope>
    <source>
        <strain evidence="2">CM1030</strain>
        <tissue evidence="2">Blood</tissue>
    </source>
</reference>
<feature type="region of interest" description="Disordered" evidence="1">
    <location>
        <begin position="1"/>
        <end position="22"/>
    </location>
</feature>
<feature type="non-terminal residue" evidence="2">
    <location>
        <position position="1"/>
    </location>
</feature>
<protein>
    <submittedName>
        <fullName evidence="2">Uncharacterized protein</fullName>
    </submittedName>
</protein>
<feature type="compositionally biased region" description="Basic and acidic residues" evidence="1">
    <location>
        <begin position="11"/>
        <end position="22"/>
    </location>
</feature>
<name>A0ABD0Q336_CIRMR</name>
<dbReference type="AlphaFoldDB" id="A0ABD0Q336"/>
<dbReference type="Proteomes" id="UP001529510">
    <property type="component" value="Unassembled WGS sequence"/>
</dbReference>
<evidence type="ECO:0000313" key="2">
    <source>
        <dbReference type="EMBL" id="KAL0180662.1"/>
    </source>
</evidence>
<proteinExistence type="predicted"/>
<evidence type="ECO:0000256" key="1">
    <source>
        <dbReference type="SAM" id="MobiDB-lite"/>
    </source>
</evidence>
<gene>
    <name evidence="2" type="ORF">M9458_023068</name>
</gene>
<organism evidence="2 3">
    <name type="scientific">Cirrhinus mrigala</name>
    <name type="common">Mrigala</name>
    <dbReference type="NCBI Taxonomy" id="683832"/>
    <lineage>
        <taxon>Eukaryota</taxon>
        <taxon>Metazoa</taxon>
        <taxon>Chordata</taxon>
        <taxon>Craniata</taxon>
        <taxon>Vertebrata</taxon>
        <taxon>Euteleostomi</taxon>
        <taxon>Actinopterygii</taxon>
        <taxon>Neopterygii</taxon>
        <taxon>Teleostei</taxon>
        <taxon>Ostariophysi</taxon>
        <taxon>Cypriniformes</taxon>
        <taxon>Cyprinidae</taxon>
        <taxon>Labeoninae</taxon>
        <taxon>Labeonini</taxon>
        <taxon>Cirrhinus</taxon>
    </lineage>
</organism>
<comment type="caution">
    <text evidence="2">The sequence shown here is derived from an EMBL/GenBank/DDBJ whole genome shotgun (WGS) entry which is preliminary data.</text>
</comment>